<evidence type="ECO:0000256" key="3">
    <source>
        <dbReference type="ARBA" id="ARBA00022989"/>
    </source>
</evidence>
<dbReference type="Pfam" id="PF01694">
    <property type="entry name" value="Rhomboid"/>
    <property type="match status" value="1"/>
</dbReference>
<dbReference type="InterPro" id="IPR035952">
    <property type="entry name" value="Rhomboid-like_sf"/>
</dbReference>
<reference evidence="7" key="1">
    <citation type="submission" date="2022-11" db="EMBL/GenBank/DDBJ databases">
        <title>Alteromonas sp. nov., isolated from sea water of the Qingdao.</title>
        <authorList>
            <person name="Wang Q."/>
        </authorList>
    </citation>
    <scope>NUCLEOTIDE SEQUENCE</scope>
    <source>
        <strain evidence="7">ASW11-7</strain>
    </source>
</reference>
<evidence type="ECO:0000256" key="1">
    <source>
        <dbReference type="ARBA" id="ARBA00004141"/>
    </source>
</evidence>
<dbReference type="EC" id="3.4.21.-" evidence="7"/>
<evidence type="ECO:0000256" key="5">
    <source>
        <dbReference type="SAM" id="Phobius"/>
    </source>
</evidence>
<name>A0ABT3P5X1_9ALTE</name>
<gene>
    <name evidence="7" type="primary">rrtA</name>
    <name evidence="7" type="ORF">OPS25_06595</name>
</gene>
<feature type="transmembrane region" description="Helical" evidence="5">
    <location>
        <begin position="56"/>
        <end position="76"/>
    </location>
</feature>
<keyword evidence="7" id="KW-0378">Hydrolase</keyword>
<comment type="subcellular location">
    <subcellularLocation>
        <location evidence="1">Membrane</location>
        <topology evidence="1">Multi-pass membrane protein</topology>
    </subcellularLocation>
</comment>
<sequence length="203" mass="22559">MFKKPSRPANFTGPLIIALMAVVLYLLEPAAGQLLAYDRYAVQGMETWRMLSGNLVHTNGVHLLLNLAGLALLWALHGEHYYLPTFLRVFLWACVGCSIGIYFFSDNLIWYAGLSGALHGVFVWGAFKDVEKNIHSGWILLAGVALKIVYEQTTGANAELEQWIDAAVAIDAHLYGALSGLFLFIIMRLLNTFGTRWALLTQK</sequence>
<dbReference type="EMBL" id="JAPFRD010000009">
    <property type="protein sequence ID" value="MCW8108159.1"/>
    <property type="molecule type" value="Genomic_DNA"/>
</dbReference>
<feature type="transmembrane region" description="Helical" evidence="5">
    <location>
        <begin position="170"/>
        <end position="190"/>
    </location>
</feature>
<feature type="transmembrane region" description="Helical" evidence="5">
    <location>
        <begin position="85"/>
        <end position="103"/>
    </location>
</feature>
<dbReference type="SUPFAM" id="SSF144091">
    <property type="entry name" value="Rhomboid-like"/>
    <property type="match status" value="1"/>
</dbReference>
<dbReference type="InterPro" id="IPR023826">
    <property type="entry name" value="Rhom-like_SP_proteobac"/>
</dbReference>
<accession>A0ABT3P5X1</accession>
<evidence type="ECO:0000256" key="4">
    <source>
        <dbReference type="ARBA" id="ARBA00023136"/>
    </source>
</evidence>
<dbReference type="GO" id="GO:0016787">
    <property type="term" value="F:hydrolase activity"/>
    <property type="evidence" value="ECO:0007669"/>
    <property type="project" value="UniProtKB-KW"/>
</dbReference>
<keyword evidence="2 5" id="KW-0812">Transmembrane</keyword>
<evidence type="ECO:0000313" key="8">
    <source>
        <dbReference type="Proteomes" id="UP001142810"/>
    </source>
</evidence>
<dbReference type="NCBIfam" id="TIGR03902">
    <property type="entry name" value="rhom_GG_sort"/>
    <property type="match status" value="1"/>
</dbReference>
<dbReference type="RefSeq" id="WP_265616855.1">
    <property type="nucleotide sequence ID" value="NZ_JAPFRD010000009.1"/>
</dbReference>
<feature type="domain" description="Peptidase S54 rhomboid" evidence="6">
    <location>
        <begin position="46"/>
        <end position="187"/>
    </location>
</feature>
<feature type="transmembrane region" description="Helical" evidence="5">
    <location>
        <begin position="109"/>
        <end position="127"/>
    </location>
</feature>
<keyword evidence="4 5" id="KW-0472">Membrane</keyword>
<keyword evidence="3 5" id="KW-1133">Transmembrane helix</keyword>
<feature type="transmembrane region" description="Helical" evidence="5">
    <location>
        <begin position="134"/>
        <end position="150"/>
    </location>
</feature>
<dbReference type="Gene3D" id="1.20.1540.10">
    <property type="entry name" value="Rhomboid-like"/>
    <property type="match status" value="1"/>
</dbReference>
<comment type="caution">
    <text evidence="7">The sequence shown here is derived from an EMBL/GenBank/DDBJ whole genome shotgun (WGS) entry which is preliminary data.</text>
</comment>
<evidence type="ECO:0000313" key="7">
    <source>
        <dbReference type="EMBL" id="MCW8108159.1"/>
    </source>
</evidence>
<organism evidence="7 8">
    <name type="scientific">Alteromonas aquimaris</name>
    <dbReference type="NCBI Taxonomy" id="2998417"/>
    <lineage>
        <taxon>Bacteria</taxon>
        <taxon>Pseudomonadati</taxon>
        <taxon>Pseudomonadota</taxon>
        <taxon>Gammaproteobacteria</taxon>
        <taxon>Alteromonadales</taxon>
        <taxon>Alteromonadaceae</taxon>
        <taxon>Alteromonas/Salinimonas group</taxon>
        <taxon>Alteromonas</taxon>
    </lineage>
</organism>
<proteinExistence type="predicted"/>
<dbReference type="Proteomes" id="UP001142810">
    <property type="component" value="Unassembled WGS sequence"/>
</dbReference>
<keyword evidence="8" id="KW-1185">Reference proteome</keyword>
<evidence type="ECO:0000259" key="6">
    <source>
        <dbReference type="Pfam" id="PF01694"/>
    </source>
</evidence>
<dbReference type="InterPro" id="IPR022764">
    <property type="entry name" value="Peptidase_S54_rhomboid_dom"/>
</dbReference>
<protein>
    <submittedName>
        <fullName evidence="7">Rhombosortase</fullName>
        <ecNumber evidence="7">3.4.21.-</ecNumber>
    </submittedName>
</protein>
<evidence type="ECO:0000256" key="2">
    <source>
        <dbReference type="ARBA" id="ARBA00022692"/>
    </source>
</evidence>